<feature type="region of interest" description="Disordered" evidence="4">
    <location>
        <begin position="1"/>
        <end position="171"/>
    </location>
</feature>
<name>K0KMH6_WICCF</name>
<comment type="caution">
    <text evidence="6">The sequence shown here is derived from an EMBL/GenBank/DDBJ whole genome shotgun (WGS) entry which is preliminary data.</text>
</comment>
<evidence type="ECO:0000256" key="1">
    <source>
        <dbReference type="ARBA" id="ARBA00037349"/>
    </source>
</evidence>
<evidence type="ECO:0000256" key="2">
    <source>
        <dbReference type="ARBA" id="ARBA00037992"/>
    </source>
</evidence>
<gene>
    <name evidence="6" type="ORF">BN7_1842</name>
</gene>
<evidence type="ECO:0000256" key="4">
    <source>
        <dbReference type="SAM" id="MobiDB-lite"/>
    </source>
</evidence>
<feature type="domain" description="TFIIS N-terminal" evidence="5">
    <location>
        <begin position="234"/>
        <end position="311"/>
    </location>
</feature>
<dbReference type="PANTHER" id="PTHR46010:SF1">
    <property type="entry name" value="PROTEIN IWS1 HOMOLOG"/>
    <property type="match status" value="1"/>
</dbReference>
<dbReference type="InParanoid" id="K0KMH6"/>
<dbReference type="SUPFAM" id="SSF47676">
    <property type="entry name" value="Conserved domain common to transcription factors TFIIS, elongin A, CRSP70"/>
    <property type="match status" value="1"/>
</dbReference>
<dbReference type="PROSITE" id="PS51319">
    <property type="entry name" value="TFIIS_N"/>
    <property type="match status" value="1"/>
</dbReference>
<dbReference type="PANTHER" id="PTHR46010">
    <property type="entry name" value="PROTEIN IWS1 HOMOLOG"/>
    <property type="match status" value="1"/>
</dbReference>
<feature type="compositionally biased region" description="Basic and acidic residues" evidence="4">
    <location>
        <begin position="130"/>
        <end position="157"/>
    </location>
</feature>
<dbReference type="InterPro" id="IPR017923">
    <property type="entry name" value="TFIIS_N"/>
</dbReference>
<dbReference type="FunCoup" id="K0KMH6">
    <property type="interactions" value="366"/>
</dbReference>
<feature type="compositionally biased region" description="Acidic residues" evidence="4">
    <location>
        <begin position="61"/>
        <end position="79"/>
    </location>
</feature>
<proteinExistence type="inferred from homology"/>
<dbReference type="GO" id="GO:0005634">
    <property type="term" value="C:nucleus"/>
    <property type="evidence" value="ECO:0007669"/>
    <property type="project" value="UniProtKB-SubCell"/>
</dbReference>
<dbReference type="InterPro" id="IPR035441">
    <property type="entry name" value="TFIIS/LEDGF_dom_sf"/>
</dbReference>
<feature type="compositionally biased region" description="Polar residues" evidence="4">
    <location>
        <begin position="92"/>
        <end position="123"/>
    </location>
</feature>
<dbReference type="STRING" id="1206466.K0KMH6"/>
<feature type="region of interest" description="Disordered" evidence="4">
    <location>
        <begin position="406"/>
        <end position="430"/>
    </location>
</feature>
<dbReference type="Proteomes" id="UP000009328">
    <property type="component" value="Unassembled WGS sequence"/>
</dbReference>
<protein>
    <submittedName>
        <fullName evidence="6">Transcription factor</fullName>
    </submittedName>
</protein>
<sequence>MTDEERNAAAAQETTHDVQDNVDASVLNEDDEDEYPKEGNQVDQEPQETPEETNIEHEDREGEEGEEEIPEQDTNEVDYQDLSSLKARKRSNAPQSGSRETSTTPGGQSQSQNQLDDSRSFQYNDDYDEDQRPVDFREVDAATKRRQELEAKLDRALKKPKMKRRKGEEDLTNDEDELIQILKNQMDEAAKKDVELNENNQGIAINKIQLLPKVTDILSKANLAEVILDNNLLAEVRQWLEPLPDASLPSYEIQKTLFAALLKLPISTNHLRESGIGKVLLFYQKSKRVEPKIKRVADKLISDWTRPIIGASDNYRDKQFHSIDYDAQRHRKKLKHSADKVHIKESEKSIYEQQAARRGRAAAPVPTVSDYRYAPKSRLDRSGAQAIQQAGVGTTLNRDDQFKRINQRLTGRKGKVGGKKSGVSIDKEKL</sequence>
<dbReference type="GO" id="GO:0016973">
    <property type="term" value="P:poly(A)+ mRNA export from nucleus"/>
    <property type="evidence" value="ECO:0007669"/>
    <property type="project" value="TreeGrafter"/>
</dbReference>
<evidence type="ECO:0000256" key="3">
    <source>
        <dbReference type="PROSITE-ProRule" id="PRU00649"/>
    </source>
</evidence>
<keyword evidence="3" id="KW-0539">Nucleus</keyword>
<comment type="function">
    <text evidence="1">Transcription factor involved in RNA polymerase II transcription regulation. May function in both SPT15/TBP post-recruitment and recruitment steps of transcription.</text>
</comment>
<comment type="similarity">
    <text evidence="2">Belongs to the IWS1 family.</text>
</comment>
<comment type="subcellular location">
    <subcellularLocation>
        <location evidence="3">Nucleus</location>
    </subcellularLocation>
</comment>
<dbReference type="InterPro" id="IPR051037">
    <property type="entry name" value="RNAPII_TF_IWS1"/>
</dbReference>
<evidence type="ECO:0000313" key="7">
    <source>
        <dbReference type="Proteomes" id="UP000009328"/>
    </source>
</evidence>
<dbReference type="AlphaFoldDB" id="K0KMH6"/>
<dbReference type="EMBL" id="CAIF01000040">
    <property type="protein sequence ID" value="CCH42298.1"/>
    <property type="molecule type" value="Genomic_DNA"/>
</dbReference>
<dbReference type="HOGENOM" id="CLU_045275_0_0_1"/>
<keyword evidence="7" id="KW-1185">Reference proteome</keyword>
<evidence type="ECO:0000313" key="6">
    <source>
        <dbReference type="EMBL" id="CCH42298.1"/>
    </source>
</evidence>
<dbReference type="Gene3D" id="1.20.930.10">
    <property type="entry name" value="Conserved domain common to transcription factors TFIIS, elongin A, CRSP70"/>
    <property type="match status" value="1"/>
</dbReference>
<accession>K0KMH6</accession>
<evidence type="ECO:0000259" key="5">
    <source>
        <dbReference type="PROSITE" id="PS51319"/>
    </source>
</evidence>
<reference evidence="6 7" key="1">
    <citation type="journal article" date="2012" name="Eukaryot. Cell">
        <title>Draft genome sequence of Wickerhamomyces ciferrii NRRL Y-1031 F-60-10.</title>
        <authorList>
            <person name="Schneider J."/>
            <person name="Andrea H."/>
            <person name="Blom J."/>
            <person name="Jaenicke S."/>
            <person name="Ruckert C."/>
            <person name="Schorsch C."/>
            <person name="Szczepanowski R."/>
            <person name="Farwick M."/>
            <person name="Goesmann A."/>
            <person name="Puhler A."/>
            <person name="Schaffer S."/>
            <person name="Tauch A."/>
            <person name="Kohler T."/>
            <person name="Brinkrolf K."/>
        </authorList>
    </citation>
    <scope>NUCLEOTIDE SEQUENCE [LARGE SCALE GENOMIC DNA]</scope>
    <source>
        <strain evidence="7">ATCC 14091 / BCRC 22168 / CBS 111 / JCM 3599 / NBRC 0793 / NRRL Y-1031 F-60-10</strain>
    </source>
</reference>
<organism evidence="6 7">
    <name type="scientific">Wickerhamomyces ciferrii (strain ATCC 14091 / BCRC 22168 / CBS 111 / JCM 3599 / NBRC 0793 / NRRL Y-1031 F-60-10)</name>
    <name type="common">Yeast</name>
    <name type="synonym">Pichia ciferrii</name>
    <dbReference type="NCBI Taxonomy" id="1206466"/>
    <lineage>
        <taxon>Eukaryota</taxon>
        <taxon>Fungi</taxon>
        <taxon>Dikarya</taxon>
        <taxon>Ascomycota</taxon>
        <taxon>Saccharomycotina</taxon>
        <taxon>Saccharomycetes</taxon>
        <taxon>Phaffomycetales</taxon>
        <taxon>Wickerhamomycetaceae</taxon>
        <taxon>Wickerhamomyces</taxon>
    </lineage>
</organism>
<dbReference type="eggNOG" id="KOG1793">
    <property type="taxonomic scope" value="Eukaryota"/>
</dbReference>
<dbReference type="Pfam" id="PF08711">
    <property type="entry name" value="Med26"/>
    <property type="match status" value="1"/>
</dbReference>